<feature type="domain" description="Fatty acyl-CoA reductase C-terminal" evidence="5">
    <location>
        <begin position="361"/>
        <end position="453"/>
    </location>
</feature>
<evidence type="ECO:0000313" key="7">
    <source>
        <dbReference type="Proteomes" id="UP000695000"/>
    </source>
</evidence>
<dbReference type="Gene3D" id="3.40.50.720">
    <property type="entry name" value="NAD(P)-binding Rossmann-like Domain"/>
    <property type="match status" value="1"/>
</dbReference>
<dbReference type="InterPro" id="IPR026055">
    <property type="entry name" value="FAR"/>
</dbReference>
<evidence type="ECO:0000256" key="4">
    <source>
        <dbReference type="RuleBase" id="RU363097"/>
    </source>
</evidence>
<evidence type="ECO:0000259" key="6">
    <source>
        <dbReference type="Pfam" id="PF07993"/>
    </source>
</evidence>
<dbReference type="GeneID" id="108557249"/>
<keyword evidence="7" id="KW-1185">Reference proteome</keyword>
<protein>
    <recommendedName>
        <fullName evidence="4">Fatty acyl-CoA reductase</fullName>
        <ecNumber evidence="4">1.2.1.84</ecNumber>
    </recommendedName>
</protein>
<sequence length="504" mass="57824">MFDRVMDVYKGKHIFITGGTGFMGKVLIEKLLRSCPQISAIYLLVRAKRGKEPKQRLQDFIKTPLFAALQNDPKSDELFGKLHCMEGDLMLENLNLSNDDYQLLCENVDVVFHMAANVRFDQPLKTALNLNTGGTLRCLQMASNLRNLKAFVHVSTSYCHCDQTVLEEKVYKAPHDPRRMLDLVSWMDEELIELLAPKLLQNSPNTYAYTKCLTEQLVSEYAKILPIAIARPSIVTACFKDPIPGWVDNFNGPTGLLIGAGKGVIRTMHCDPNLPTDLIPVDMAINGLILIAKELLENRPINQEPLVIHLTSGKDNQITWGDAVETGRKHFYENPFSVCLWYPGGSIKSNYILHMICVLLFHMIPAYFVDFILILTRGKPFLVRTQKRIQSGLEILQYYTVRPWYFKNEGLKRLSGKLSTKDRAEFYVDFFEIDWDKYILNSVLGARLFCVKETIDTLPKARKLLKRLYYLDMTKNFVLLALVVWFLASWSSWIIKYTELVNIF</sequence>
<dbReference type="EC" id="1.2.1.84" evidence="4"/>
<proteinExistence type="inferred from homology"/>
<keyword evidence="4" id="KW-1133">Transmembrane helix</keyword>
<dbReference type="CDD" id="cd05236">
    <property type="entry name" value="FAR-N_SDR_e"/>
    <property type="match status" value="1"/>
</dbReference>
<dbReference type="Pfam" id="PF07993">
    <property type="entry name" value="NAD_binding_4"/>
    <property type="match status" value="1"/>
</dbReference>
<comment type="function">
    <text evidence="4">Catalyzes the reduction of fatty acyl-CoA to fatty alcohols.</text>
</comment>
<accession>A0ABM1M3M9</accession>
<dbReference type="InterPro" id="IPR013120">
    <property type="entry name" value="FAR_NAD-bd"/>
</dbReference>
<gene>
    <name evidence="8" type="primary">LOC108557249</name>
</gene>
<keyword evidence="2 4" id="KW-0444">Lipid biosynthesis</keyword>
<dbReference type="InterPro" id="IPR036291">
    <property type="entry name" value="NAD(P)-bd_dom_sf"/>
</dbReference>
<reference evidence="8" key="1">
    <citation type="submission" date="2025-08" db="UniProtKB">
        <authorList>
            <consortium name="RefSeq"/>
        </authorList>
    </citation>
    <scope>IDENTIFICATION</scope>
    <source>
        <tissue evidence="8">Whole Larva</tissue>
    </source>
</reference>
<dbReference type="SUPFAM" id="SSF51735">
    <property type="entry name" value="NAD(P)-binding Rossmann-fold domains"/>
    <property type="match status" value="1"/>
</dbReference>
<evidence type="ECO:0000259" key="5">
    <source>
        <dbReference type="Pfam" id="PF03015"/>
    </source>
</evidence>
<dbReference type="Pfam" id="PF03015">
    <property type="entry name" value="Sterile"/>
    <property type="match status" value="1"/>
</dbReference>
<dbReference type="Proteomes" id="UP000695000">
    <property type="component" value="Unplaced"/>
</dbReference>
<dbReference type="RefSeq" id="XP_017769179.1">
    <property type="nucleotide sequence ID" value="XM_017913690.1"/>
</dbReference>
<dbReference type="PANTHER" id="PTHR11011">
    <property type="entry name" value="MALE STERILITY PROTEIN 2-RELATED"/>
    <property type="match status" value="1"/>
</dbReference>
<keyword evidence="4" id="KW-0812">Transmembrane</keyword>
<evidence type="ECO:0000256" key="3">
    <source>
        <dbReference type="ARBA" id="ARBA00023098"/>
    </source>
</evidence>
<name>A0ABM1M3M9_NICVS</name>
<keyword evidence="4" id="KW-0560">Oxidoreductase</keyword>
<comment type="catalytic activity">
    <reaction evidence="4">
        <text>a long-chain fatty acyl-CoA + 2 NADPH + 2 H(+) = a long-chain primary fatty alcohol + 2 NADP(+) + CoA</text>
        <dbReference type="Rhea" id="RHEA:52716"/>
        <dbReference type="ChEBI" id="CHEBI:15378"/>
        <dbReference type="ChEBI" id="CHEBI:57287"/>
        <dbReference type="ChEBI" id="CHEBI:57783"/>
        <dbReference type="ChEBI" id="CHEBI:58349"/>
        <dbReference type="ChEBI" id="CHEBI:77396"/>
        <dbReference type="ChEBI" id="CHEBI:83139"/>
        <dbReference type="EC" id="1.2.1.84"/>
    </reaction>
</comment>
<dbReference type="InterPro" id="IPR033640">
    <property type="entry name" value="FAR_C"/>
</dbReference>
<comment type="similarity">
    <text evidence="1 4">Belongs to the fatty acyl-CoA reductase family.</text>
</comment>
<dbReference type="CDD" id="cd09071">
    <property type="entry name" value="FAR_C"/>
    <property type="match status" value="1"/>
</dbReference>
<feature type="transmembrane region" description="Helical" evidence="4">
    <location>
        <begin position="476"/>
        <end position="495"/>
    </location>
</feature>
<dbReference type="PANTHER" id="PTHR11011:SF118">
    <property type="entry name" value="FATTY ACYL-COA REDUCTASE"/>
    <property type="match status" value="1"/>
</dbReference>
<keyword evidence="4" id="KW-0521">NADP</keyword>
<evidence type="ECO:0000256" key="2">
    <source>
        <dbReference type="ARBA" id="ARBA00022516"/>
    </source>
</evidence>
<keyword evidence="4" id="KW-0472">Membrane</keyword>
<evidence type="ECO:0000256" key="1">
    <source>
        <dbReference type="ARBA" id="ARBA00005928"/>
    </source>
</evidence>
<feature type="transmembrane region" description="Helical" evidence="4">
    <location>
        <begin position="351"/>
        <end position="375"/>
    </location>
</feature>
<evidence type="ECO:0000313" key="8">
    <source>
        <dbReference type="RefSeq" id="XP_017769179.1"/>
    </source>
</evidence>
<organism evidence="7 8">
    <name type="scientific">Nicrophorus vespilloides</name>
    <name type="common">Boreal carrion beetle</name>
    <dbReference type="NCBI Taxonomy" id="110193"/>
    <lineage>
        <taxon>Eukaryota</taxon>
        <taxon>Metazoa</taxon>
        <taxon>Ecdysozoa</taxon>
        <taxon>Arthropoda</taxon>
        <taxon>Hexapoda</taxon>
        <taxon>Insecta</taxon>
        <taxon>Pterygota</taxon>
        <taxon>Neoptera</taxon>
        <taxon>Endopterygota</taxon>
        <taxon>Coleoptera</taxon>
        <taxon>Polyphaga</taxon>
        <taxon>Staphyliniformia</taxon>
        <taxon>Silphidae</taxon>
        <taxon>Nicrophorinae</taxon>
        <taxon>Nicrophorus</taxon>
    </lineage>
</organism>
<keyword evidence="3 4" id="KW-0443">Lipid metabolism</keyword>
<feature type="domain" description="Thioester reductase (TE)" evidence="6">
    <location>
        <begin position="16"/>
        <end position="286"/>
    </location>
</feature>